<dbReference type="AlphaFoldDB" id="A9UNV1"/>
<dbReference type="InterPro" id="IPR036236">
    <property type="entry name" value="Znf_C2H2_sf"/>
</dbReference>
<gene>
    <name evidence="13" type="ORF">MONBRDRAFT_3760</name>
</gene>
<evidence type="ECO:0000256" key="5">
    <source>
        <dbReference type="ARBA" id="ARBA00022771"/>
    </source>
</evidence>
<reference evidence="13 14" key="1">
    <citation type="journal article" date="2008" name="Nature">
        <title>The genome of the choanoflagellate Monosiga brevicollis and the origin of metazoans.</title>
        <authorList>
            <consortium name="JGI Sequencing"/>
            <person name="King N."/>
            <person name="Westbrook M.J."/>
            <person name="Young S.L."/>
            <person name="Kuo A."/>
            <person name="Abedin M."/>
            <person name="Chapman J."/>
            <person name="Fairclough S."/>
            <person name="Hellsten U."/>
            <person name="Isogai Y."/>
            <person name="Letunic I."/>
            <person name="Marr M."/>
            <person name="Pincus D."/>
            <person name="Putnam N."/>
            <person name="Rokas A."/>
            <person name="Wright K.J."/>
            <person name="Zuzow R."/>
            <person name="Dirks W."/>
            <person name="Good M."/>
            <person name="Goodstein D."/>
            <person name="Lemons D."/>
            <person name="Li W."/>
            <person name="Lyons J.B."/>
            <person name="Morris A."/>
            <person name="Nichols S."/>
            <person name="Richter D.J."/>
            <person name="Salamov A."/>
            <person name="Bork P."/>
            <person name="Lim W.A."/>
            <person name="Manning G."/>
            <person name="Miller W.T."/>
            <person name="McGinnis W."/>
            <person name="Shapiro H."/>
            <person name="Tjian R."/>
            <person name="Grigoriev I.V."/>
            <person name="Rokhsar D."/>
        </authorList>
    </citation>
    <scope>NUCLEOTIDE SEQUENCE [LARGE SCALE GENOMIC DNA]</scope>
    <source>
        <strain evidence="14">MX1 / ATCC 50154</strain>
    </source>
</reference>
<evidence type="ECO:0000256" key="4">
    <source>
        <dbReference type="ARBA" id="ARBA00022737"/>
    </source>
</evidence>
<dbReference type="InterPro" id="IPR013087">
    <property type="entry name" value="Znf_C2H2_type"/>
</dbReference>
<keyword evidence="7" id="KW-0805">Transcription regulation</keyword>
<dbReference type="RefSeq" id="XP_001742069.1">
    <property type="nucleotide sequence ID" value="XM_001742017.1"/>
</dbReference>
<protein>
    <recommendedName>
        <fullName evidence="12">C2H2-type domain-containing protein</fullName>
    </recommendedName>
</protein>
<proteinExistence type="inferred from homology"/>
<dbReference type="OMA" id="CTHANCD"/>
<dbReference type="Gene3D" id="3.30.160.60">
    <property type="entry name" value="Classic Zinc Finger"/>
    <property type="match status" value="2"/>
</dbReference>
<dbReference type="PROSITE" id="PS50157">
    <property type="entry name" value="ZINC_FINGER_C2H2_2"/>
    <property type="match status" value="2"/>
</dbReference>
<evidence type="ECO:0000256" key="1">
    <source>
        <dbReference type="ARBA" id="ARBA00004123"/>
    </source>
</evidence>
<evidence type="ECO:0000313" key="13">
    <source>
        <dbReference type="EMBL" id="EDQ92307.1"/>
    </source>
</evidence>
<organism evidence="13 14">
    <name type="scientific">Monosiga brevicollis</name>
    <name type="common">Choanoflagellate</name>
    <dbReference type="NCBI Taxonomy" id="81824"/>
    <lineage>
        <taxon>Eukaryota</taxon>
        <taxon>Choanoflagellata</taxon>
        <taxon>Craspedida</taxon>
        <taxon>Salpingoecidae</taxon>
        <taxon>Monosiga</taxon>
    </lineage>
</organism>
<dbReference type="GO" id="GO:0008270">
    <property type="term" value="F:zinc ion binding"/>
    <property type="evidence" value="ECO:0007669"/>
    <property type="project" value="UniProtKB-KW"/>
</dbReference>
<evidence type="ECO:0000256" key="11">
    <source>
        <dbReference type="PROSITE-ProRule" id="PRU00042"/>
    </source>
</evidence>
<evidence type="ECO:0000256" key="9">
    <source>
        <dbReference type="ARBA" id="ARBA00023163"/>
    </source>
</evidence>
<feature type="non-terminal residue" evidence="13">
    <location>
        <position position="72"/>
    </location>
</feature>
<dbReference type="eggNOG" id="KOG1721">
    <property type="taxonomic scope" value="Eukaryota"/>
</dbReference>
<dbReference type="EMBL" id="CH991543">
    <property type="protein sequence ID" value="EDQ92307.1"/>
    <property type="molecule type" value="Genomic_DNA"/>
</dbReference>
<dbReference type="STRING" id="81824.A9UNV1"/>
<evidence type="ECO:0000256" key="3">
    <source>
        <dbReference type="ARBA" id="ARBA00022723"/>
    </source>
</evidence>
<keyword evidence="4" id="KW-0677">Repeat</keyword>
<dbReference type="InParanoid" id="A9UNV1"/>
<evidence type="ECO:0000256" key="10">
    <source>
        <dbReference type="ARBA" id="ARBA00023242"/>
    </source>
</evidence>
<keyword evidence="5 11" id="KW-0863">Zinc-finger</keyword>
<comment type="subcellular location">
    <subcellularLocation>
        <location evidence="1">Nucleus</location>
    </subcellularLocation>
</comment>
<evidence type="ECO:0000256" key="6">
    <source>
        <dbReference type="ARBA" id="ARBA00022833"/>
    </source>
</evidence>
<keyword evidence="6" id="KW-0862">Zinc</keyword>
<keyword evidence="8" id="KW-0238">DNA-binding</keyword>
<dbReference type="PANTHER" id="PTHR16515:SF49">
    <property type="entry name" value="GASTRULA ZINC FINGER PROTEIN XLCGF49.1-LIKE-RELATED"/>
    <property type="match status" value="1"/>
</dbReference>
<dbReference type="GO" id="GO:0005634">
    <property type="term" value="C:nucleus"/>
    <property type="evidence" value="ECO:0007669"/>
    <property type="project" value="UniProtKB-SubCell"/>
</dbReference>
<dbReference type="PANTHER" id="PTHR16515">
    <property type="entry name" value="PR DOMAIN ZINC FINGER PROTEIN"/>
    <property type="match status" value="1"/>
</dbReference>
<keyword evidence="3" id="KW-0479">Metal-binding</keyword>
<keyword evidence="10" id="KW-0539">Nucleus</keyword>
<dbReference type="FunFam" id="3.30.160.60:FF:000075">
    <property type="entry name" value="Putative zinc finger protein 536"/>
    <property type="match status" value="1"/>
</dbReference>
<feature type="non-terminal residue" evidence="13">
    <location>
        <position position="1"/>
    </location>
</feature>
<dbReference type="PROSITE" id="PS00028">
    <property type="entry name" value="ZINC_FINGER_C2H2_1"/>
    <property type="match status" value="2"/>
</dbReference>
<evidence type="ECO:0000256" key="8">
    <source>
        <dbReference type="ARBA" id="ARBA00023125"/>
    </source>
</evidence>
<accession>A9UNV1</accession>
<feature type="domain" description="C2H2-type" evidence="12">
    <location>
        <begin position="20"/>
        <end position="47"/>
    </location>
</feature>
<dbReference type="InterPro" id="IPR050331">
    <property type="entry name" value="Zinc_finger"/>
</dbReference>
<evidence type="ECO:0000256" key="7">
    <source>
        <dbReference type="ARBA" id="ARBA00023015"/>
    </source>
</evidence>
<dbReference type="KEGG" id="mbr:MONBRDRAFT_3760"/>
<sequence>YSRKTHLDRHLAVHGGQPLFVCETCGKHMFRKDHYRYHLRTHSDDRPFPCTHANCDKAFRQRGALKRHLVSH</sequence>
<keyword evidence="9" id="KW-0804">Transcription</keyword>
<dbReference type="SMART" id="SM00355">
    <property type="entry name" value="ZnF_C2H2"/>
    <property type="match status" value="2"/>
</dbReference>
<dbReference type="Pfam" id="PF00096">
    <property type="entry name" value="zf-C2H2"/>
    <property type="match status" value="2"/>
</dbReference>
<comment type="similarity">
    <text evidence="2">Belongs to the krueppel C2H2-type zinc-finger protein family.</text>
</comment>
<dbReference type="SUPFAM" id="SSF57667">
    <property type="entry name" value="beta-beta-alpha zinc fingers"/>
    <property type="match status" value="1"/>
</dbReference>
<dbReference type="Proteomes" id="UP000001357">
    <property type="component" value="Unassembled WGS sequence"/>
</dbReference>
<evidence type="ECO:0000313" key="14">
    <source>
        <dbReference type="Proteomes" id="UP000001357"/>
    </source>
</evidence>
<keyword evidence="14" id="KW-1185">Reference proteome</keyword>
<feature type="domain" description="C2H2-type" evidence="12">
    <location>
        <begin position="48"/>
        <end position="72"/>
    </location>
</feature>
<dbReference type="GO" id="GO:0003677">
    <property type="term" value="F:DNA binding"/>
    <property type="evidence" value="ECO:0007669"/>
    <property type="project" value="UniProtKB-KW"/>
</dbReference>
<evidence type="ECO:0000256" key="2">
    <source>
        <dbReference type="ARBA" id="ARBA00006991"/>
    </source>
</evidence>
<dbReference type="GeneID" id="5887447"/>
<evidence type="ECO:0000259" key="12">
    <source>
        <dbReference type="PROSITE" id="PS50157"/>
    </source>
</evidence>
<name>A9UNV1_MONBE</name>